<comment type="caution">
    <text evidence="1">The sequence shown here is derived from an EMBL/GenBank/DDBJ whole genome shotgun (WGS) entry which is preliminary data.</text>
</comment>
<dbReference type="AlphaFoldDB" id="A0A1Z5SV34"/>
<proteinExistence type="predicted"/>
<name>A0A1Z5SV34_HORWE</name>
<dbReference type="InParanoid" id="A0A1Z5SV34"/>
<evidence type="ECO:0000313" key="1">
    <source>
        <dbReference type="EMBL" id="OTA24686.1"/>
    </source>
</evidence>
<gene>
    <name evidence="1" type="ORF">BTJ68_12786</name>
</gene>
<organism evidence="1 2">
    <name type="scientific">Hortaea werneckii EXF-2000</name>
    <dbReference type="NCBI Taxonomy" id="1157616"/>
    <lineage>
        <taxon>Eukaryota</taxon>
        <taxon>Fungi</taxon>
        <taxon>Dikarya</taxon>
        <taxon>Ascomycota</taxon>
        <taxon>Pezizomycotina</taxon>
        <taxon>Dothideomycetes</taxon>
        <taxon>Dothideomycetidae</taxon>
        <taxon>Mycosphaerellales</taxon>
        <taxon>Teratosphaeriaceae</taxon>
        <taxon>Hortaea</taxon>
    </lineage>
</organism>
<keyword evidence="2" id="KW-1185">Reference proteome</keyword>
<dbReference type="EMBL" id="MUNK01000234">
    <property type="protein sequence ID" value="OTA24686.1"/>
    <property type="molecule type" value="Genomic_DNA"/>
</dbReference>
<reference evidence="1 2" key="1">
    <citation type="submission" date="2017-01" db="EMBL/GenBank/DDBJ databases">
        <title>The recent genome duplication of the halophilic yeast Hortaea werneckii: insights from long-read sequencing.</title>
        <authorList>
            <person name="Sinha S."/>
            <person name="Flibotte S."/>
            <person name="Neira M."/>
            <person name="Lenassi M."/>
            <person name="Gostincar C."/>
            <person name="Stajich J.E."/>
            <person name="Nislow C.E."/>
        </authorList>
    </citation>
    <scope>NUCLEOTIDE SEQUENCE [LARGE SCALE GENOMIC DNA]</scope>
    <source>
        <strain evidence="1 2">EXF-2000</strain>
    </source>
</reference>
<protein>
    <submittedName>
        <fullName evidence="1">Uncharacterized protein</fullName>
    </submittedName>
</protein>
<sequence length="85" mass="9461">MMCCPSRYDVLVTKSLYLSIPPTMWLSRRIVEARSILNLTCRIRLCNVLAPPVRWGTLTNLAIHGVMIACDSRGHQSGFPTSGTL</sequence>
<dbReference type="VEuPathDB" id="FungiDB:BTJ68_12786"/>
<evidence type="ECO:0000313" key="2">
    <source>
        <dbReference type="Proteomes" id="UP000194280"/>
    </source>
</evidence>
<dbReference type="Proteomes" id="UP000194280">
    <property type="component" value="Unassembled WGS sequence"/>
</dbReference>
<accession>A0A1Z5SV34</accession>